<sequence length="650" mass="73989">MDAMGSVTKLFNDWEIQLLVFLSFTLQLFLFFTGRLRCHTTSGFLRLSIWAAYLGADLVAVYALGYLSKHEDITLERDIPKRTHALAFFWAPFLLIHLGGQDTITAFAMEDNNLWLRHLLNVVVQIVLAIYVFWKSIGRHSVDLLVSGIFVFSAGVIKYGERIWSLKCGSLKDLESSTGGRYKNRLPQDINGDGYDNIVCEALHSMSKVYDIFSGRSLFTIGRLRIQDSKMPKMVSIALGVFYDDLYTKALVLRTMSIIILRCISQVFVVVAFALFIMDEKQKYSQADIAITYALFIGGFLIEICAVLAWMMSPWTWAWLNVQKWDMLAKLTWFILSSDIGWPEKKQWWPKSTGQYSLVRWLSTGSNVQKARTFSQRLMALVKRLSADWFGVKRNKIFWMSKMLDTENVDVDKMMLEYVVKEIILLQAEMSIGPGHKGPREWPNLGRLLEETQVLMVADFGMVLVWLHFVSEAHLSKYSSLPPPDMEASTSAAAAAAAEIPDLGMVEVCRKLSNYMMYLLVTHPSMLPLAASAAAALERYQEPEKIDFLDFLDKKRMPEPSKEALEELVYMWTRMLIYAAGKSTRVEMHIAWLSTGGELITLVWLLMARYGIGESQSWRIQIANADTIGNTDVRQAYAFYVSPDEGSKDV</sequence>
<reference evidence="1" key="1">
    <citation type="submission" date="2021-05" db="EMBL/GenBank/DDBJ databases">
        <authorList>
            <person name="Scholz U."/>
            <person name="Mascher M."/>
            <person name="Fiebig A."/>
        </authorList>
    </citation>
    <scope>NUCLEOTIDE SEQUENCE [LARGE SCALE GENOMIC DNA]</scope>
</reference>
<organism evidence="1 2">
    <name type="scientific">Avena sativa</name>
    <name type="common">Oat</name>
    <dbReference type="NCBI Taxonomy" id="4498"/>
    <lineage>
        <taxon>Eukaryota</taxon>
        <taxon>Viridiplantae</taxon>
        <taxon>Streptophyta</taxon>
        <taxon>Embryophyta</taxon>
        <taxon>Tracheophyta</taxon>
        <taxon>Spermatophyta</taxon>
        <taxon>Magnoliopsida</taxon>
        <taxon>Liliopsida</taxon>
        <taxon>Poales</taxon>
        <taxon>Poaceae</taxon>
        <taxon>BOP clade</taxon>
        <taxon>Pooideae</taxon>
        <taxon>Poodae</taxon>
        <taxon>Poeae</taxon>
        <taxon>Poeae Chloroplast Group 1 (Aveneae type)</taxon>
        <taxon>Aveninae</taxon>
        <taxon>Avena</taxon>
    </lineage>
</organism>
<evidence type="ECO:0000313" key="1">
    <source>
        <dbReference type="EnsemblPlants" id="AVESA.00010b.r2.6CG1123530.1.CDS"/>
    </source>
</evidence>
<keyword evidence="2" id="KW-1185">Reference proteome</keyword>
<evidence type="ECO:0000313" key="2">
    <source>
        <dbReference type="Proteomes" id="UP001732700"/>
    </source>
</evidence>
<dbReference type="Proteomes" id="UP001732700">
    <property type="component" value="Chromosome 6C"/>
</dbReference>
<name>A0ACD5ZAJ1_AVESA</name>
<proteinExistence type="predicted"/>
<protein>
    <submittedName>
        <fullName evidence="1">Uncharacterized protein</fullName>
    </submittedName>
</protein>
<reference evidence="1" key="2">
    <citation type="submission" date="2025-09" db="UniProtKB">
        <authorList>
            <consortium name="EnsemblPlants"/>
        </authorList>
    </citation>
    <scope>IDENTIFICATION</scope>
</reference>
<accession>A0ACD5ZAJ1</accession>
<dbReference type="EnsemblPlants" id="AVESA.00010b.r2.6CG1123530.1">
    <property type="protein sequence ID" value="AVESA.00010b.r2.6CG1123530.1.CDS"/>
    <property type="gene ID" value="AVESA.00010b.r2.6CG1123530"/>
</dbReference>